<dbReference type="InterPro" id="IPR037523">
    <property type="entry name" value="VOC_core"/>
</dbReference>
<sequence>MARILSLRAELPSPDLDLSLPFYERLGFQVEGRHGDGFALLEREGWILHLWRTDDPALCRASSVYLQVDDVDGFHAAALAAGVKPFRGPPADRSWGMREVYYLDPAGCLLKVGQDADEDATDRD</sequence>
<proteinExistence type="inferred from homology"/>
<dbReference type="InterPro" id="IPR000335">
    <property type="entry name" value="Bleomycin-R"/>
</dbReference>
<dbReference type="HOGENOM" id="CLU_046006_15_4_5"/>
<name>B6IV43_RHOCS</name>
<dbReference type="GO" id="GO:0046677">
    <property type="term" value="P:response to antibiotic"/>
    <property type="evidence" value="ECO:0007669"/>
    <property type="project" value="UniProtKB-KW"/>
</dbReference>
<dbReference type="EMBL" id="CP000613">
    <property type="protein sequence ID" value="ACJ00167.1"/>
    <property type="molecule type" value="Genomic_DNA"/>
</dbReference>
<dbReference type="eggNOG" id="COG0346">
    <property type="taxonomic scope" value="Bacteria"/>
</dbReference>
<keyword evidence="6" id="KW-1185">Reference proteome</keyword>
<dbReference type="KEGG" id="rce:RC1_2795"/>
<dbReference type="RefSeq" id="WP_012567947.1">
    <property type="nucleotide sequence ID" value="NC_011420.2"/>
</dbReference>
<dbReference type="Gene3D" id="3.10.180.10">
    <property type="entry name" value="2,3-Dihydroxybiphenyl 1,2-Dioxygenase, domain 1"/>
    <property type="match status" value="1"/>
</dbReference>
<evidence type="ECO:0000256" key="1">
    <source>
        <dbReference type="ARBA" id="ARBA00011051"/>
    </source>
</evidence>
<dbReference type="AlphaFoldDB" id="B6IV43"/>
<evidence type="ECO:0000256" key="2">
    <source>
        <dbReference type="ARBA" id="ARBA00021572"/>
    </source>
</evidence>
<evidence type="ECO:0000256" key="3">
    <source>
        <dbReference type="ARBA" id="ARBA00023251"/>
    </source>
</evidence>
<reference evidence="5 6" key="1">
    <citation type="journal article" date="2010" name="BMC Genomics">
        <title>Metabolic flexibility revealed in the genome of the cyst-forming alpha-1 proteobacterium Rhodospirillum centenum.</title>
        <authorList>
            <person name="Lu Y.K."/>
            <person name="Marden J."/>
            <person name="Han M."/>
            <person name="Swingley W.D."/>
            <person name="Mastrian S.D."/>
            <person name="Chowdhury S.R."/>
            <person name="Hao J."/>
            <person name="Helmy T."/>
            <person name="Kim S."/>
            <person name="Kurdoglu A.A."/>
            <person name="Matthies H.J."/>
            <person name="Rollo D."/>
            <person name="Stothard P."/>
            <person name="Blankenship R.E."/>
            <person name="Bauer C.E."/>
            <person name="Touchman J.W."/>
        </authorList>
    </citation>
    <scope>NUCLEOTIDE SEQUENCE [LARGE SCALE GENOMIC DNA]</scope>
    <source>
        <strain evidence="6">ATCC 51521 / SW</strain>
    </source>
</reference>
<dbReference type="PROSITE" id="PS51819">
    <property type="entry name" value="VOC"/>
    <property type="match status" value="1"/>
</dbReference>
<dbReference type="STRING" id="414684.RC1_2795"/>
<accession>B6IV43</accession>
<dbReference type="Proteomes" id="UP000001591">
    <property type="component" value="Chromosome"/>
</dbReference>
<dbReference type="InterPro" id="IPR004360">
    <property type="entry name" value="Glyas_Fos-R_dOase_dom"/>
</dbReference>
<evidence type="ECO:0000259" key="4">
    <source>
        <dbReference type="PROSITE" id="PS51819"/>
    </source>
</evidence>
<dbReference type="InterPro" id="IPR029068">
    <property type="entry name" value="Glyas_Bleomycin-R_OHBP_Dase"/>
</dbReference>
<gene>
    <name evidence="5" type="primary">ble</name>
    <name evidence="5" type="ordered locus">RC1_2795</name>
</gene>
<dbReference type="Pfam" id="PF00903">
    <property type="entry name" value="Glyoxalase"/>
    <property type="match status" value="1"/>
</dbReference>
<dbReference type="OrthoDB" id="9791602at2"/>
<organism evidence="5 6">
    <name type="scientific">Rhodospirillum centenum (strain ATCC 51521 / SW)</name>
    <dbReference type="NCBI Taxonomy" id="414684"/>
    <lineage>
        <taxon>Bacteria</taxon>
        <taxon>Pseudomonadati</taxon>
        <taxon>Pseudomonadota</taxon>
        <taxon>Alphaproteobacteria</taxon>
        <taxon>Rhodospirillales</taxon>
        <taxon>Rhodospirillaceae</taxon>
        <taxon>Rhodospirillum</taxon>
    </lineage>
</organism>
<comment type="similarity">
    <text evidence="1">Belongs to the bleomycin resistance protein family.</text>
</comment>
<keyword evidence="3" id="KW-0046">Antibiotic resistance</keyword>
<feature type="domain" description="VOC" evidence="4">
    <location>
        <begin position="3"/>
        <end position="115"/>
    </location>
</feature>
<dbReference type="SUPFAM" id="SSF54593">
    <property type="entry name" value="Glyoxalase/Bleomycin resistance protein/Dihydroxybiphenyl dioxygenase"/>
    <property type="match status" value="1"/>
</dbReference>
<dbReference type="CDD" id="cd08349">
    <property type="entry name" value="BLMA_like"/>
    <property type="match status" value="1"/>
</dbReference>
<evidence type="ECO:0000313" key="6">
    <source>
        <dbReference type="Proteomes" id="UP000001591"/>
    </source>
</evidence>
<protein>
    <recommendedName>
        <fullName evidence="2">Bleomycin resistance protein</fullName>
    </recommendedName>
</protein>
<evidence type="ECO:0000313" key="5">
    <source>
        <dbReference type="EMBL" id="ACJ00167.1"/>
    </source>
</evidence>